<dbReference type="InterPro" id="IPR004274">
    <property type="entry name" value="FCP1_dom"/>
</dbReference>
<feature type="domain" description="FCP1 homology" evidence="3">
    <location>
        <begin position="1"/>
        <end position="174"/>
    </location>
</feature>
<dbReference type="EMBL" id="KL142391">
    <property type="protein sequence ID" value="KDR71857.1"/>
    <property type="molecule type" value="Genomic_DNA"/>
</dbReference>
<dbReference type="SMART" id="SM00577">
    <property type="entry name" value="CPDc"/>
    <property type="match status" value="1"/>
</dbReference>
<dbReference type="GO" id="GO:0015031">
    <property type="term" value="P:protein transport"/>
    <property type="evidence" value="ECO:0007669"/>
    <property type="project" value="UniProtKB-KW"/>
</dbReference>
<feature type="compositionally biased region" description="Low complexity" evidence="2">
    <location>
        <begin position="170"/>
        <end position="186"/>
    </location>
</feature>
<dbReference type="SUPFAM" id="SSF56784">
    <property type="entry name" value="HAD-like"/>
    <property type="match status" value="1"/>
</dbReference>
<feature type="region of interest" description="Disordered" evidence="2">
    <location>
        <begin position="170"/>
        <end position="218"/>
    </location>
</feature>
<keyword evidence="1" id="KW-0653">Protein transport</keyword>
<dbReference type="Pfam" id="PF03031">
    <property type="entry name" value="NIF"/>
    <property type="match status" value="1"/>
</dbReference>
<dbReference type="AlphaFoldDB" id="A0A067SP95"/>
<keyword evidence="1" id="KW-0809">Transit peptide</keyword>
<evidence type="ECO:0000313" key="5">
    <source>
        <dbReference type="Proteomes" id="UP000027222"/>
    </source>
</evidence>
<organism evidence="4 5">
    <name type="scientific">Galerina marginata (strain CBS 339.88)</name>
    <dbReference type="NCBI Taxonomy" id="685588"/>
    <lineage>
        <taxon>Eukaryota</taxon>
        <taxon>Fungi</taxon>
        <taxon>Dikarya</taxon>
        <taxon>Basidiomycota</taxon>
        <taxon>Agaricomycotina</taxon>
        <taxon>Agaricomycetes</taxon>
        <taxon>Agaricomycetidae</taxon>
        <taxon>Agaricales</taxon>
        <taxon>Agaricineae</taxon>
        <taxon>Strophariaceae</taxon>
        <taxon>Galerina</taxon>
    </lineage>
</organism>
<comment type="subunit">
    <text evidence="1">Component of the TIM23 complex.</text>
</comment>
<dbReference type="PANTHER" id="PTHR12210">
    <property type="entry name" value="DULLARD PROTEIN PHOSPHATASE"/>
    <property type="match status" value="1"/>
</dbReference>
<dbReference type="STRING" id="685588.A0A067SP95"/>
<dbReference type="PROSITE" id="PS50969">
    <property type="entry name" value="FCP1"/>
    <property type="match status" value="1"/>
</dbReference>
<protein>
    <recommendedName>
        <fullName evidence="1">Mitochondrial import inner membrane translocase subunit TIM50</fullName>
    </recommendedName>
</protein>
<dbReference type="Gene3D" id="3.40.50.1000">
    <property type="entry name" value="HAD superfamily/HAD-like"/>
    <property type="match status" value="1"/>
</dbReference>
<evidence type="ECO:0000259" key="3">
    <source>
        <dbReference type="PROSITE" id="PS50969"/>
    </source>
</evidence>
<feature type="region of interest" description="Disordered" evidence="2">
    <location>
        <begin position="107"/>
        <end position="131"/>
    </location>
</feature>
<evidence type="ECO:0000256" key="1">
    <source>
        <dbReference type="RuleBase" id="RU365079"/>
    </source>
</evidence>
<dbReference type="InterPro" id="IPR036412">
    <property type="entry name" value="HAD-like_sf"/>
</dbReference>
<comment type="subcellular location">
    <subcellularLocation>
        <location evidence="1">Mitochondrion inner membrane</location>
        <topology evidence="1">Single-pass membrane protein</topology>
    </subcellularLocation>
</comment>
<name>A0A067SP95_GALM3</name>
<feature type="non-terminal residue" evidence="4">
    <location>
        <position position="1"/>
    </location>
</feature>
<dbReference type="InterPro" id="IPR023214">
    <property type="entry name" value="HAD_sf"/>
</dbReference>
<keyword evidence="1" id="KW-0811">Translocation</keyword>
<sequence length="307" mass="34329">RKLIVLDLNGTLVLRSAHQKRNPYVNPTQQRPLRTVHPRPYLSSFVSFVLHPDTKKWLDVMVWSSAQPHSVDDMVQKSFKERRKELKAVWARDTLGLSGDDYYQKTQTVKDLEKPPSLTLEEDKPRHSAKTTLLVDDSPLKAILQPWNHLCIPEYVQEMRRLDLAQRASGSNSASASAPSSASVSSNELVQEKPDVQLPESTSAVGNRRASDEPAPVEAPIQYDPTLLAVIGILDHLKHEENVASWMHSGGLLHAPTSASSSSSTPTLDHTNKQKLWFEHPTVLAYWASRGREALQQLELEVTSGVE</sequence>
<dbReference type="GO" id="GO:0005744">
    <property type="term" value="C:TIM23 mitochondrial import inner membrane translocase complex"/>
    <property type="evidence" value="ECO:0007669"/>
    <property type="project" value="UniProtKB-UniRule"/>
</dbReference>
<evidence type="ECO:0000313" key="4">
    <source>
        <dbReference type="EMBL" id="KDR71857.1"/>
    </source>
</evidence>
<dbReference type="HOGENOM" id="CLU_018875_2_0_1"/>
<feature type="non-terminal residue" evidence="4">
    <location>
        <position position="307"/>
    </location>
</feature>
<accession>A0A067SP95</accession>
<dbReference type="OrthoDB" id="1711508at2759"/>
<reference evidence="5" key="1">
    <citation type="journal article" date="2014" name="Proc. Natl. Acad. Sci. U.S.A.">
        <title>Extensive sampling of basidiomycete genomes demonstrates inadequacy of the white-rot/brown-rot paradigm for wood decay fungi.</title>
        <authorList>
            <person name="Riley R."/>
            <person name="Salamov A.A."/>
            <person name="Brown D.W."/>
            <person name="Nagy L.G."/>
            <person name="Floudas D."/>
            <person name="Held B.W."/>
            <person name="Levasseur A."/>
            <person name="Lombard V."/>
            <person name="Morin E."/>
            <person name="Otillar R."/>
            <person name="Lindquist E.A."/>
            <person name="Sun H."/>
            <person name="LaButti K.M."/>
            <person name="Schmutz J."/>
            <person name="Jabbour D."/>
            <person name="Luo H."/>
            <person name="Baker S.E."/>
            <person name="Pisabarro A.G."/>
            <person name="Walton J.D."/>
            <person name="Blanchette R.A."/>
            <person name="Henrissat B."/>
            <person name="Martin F."/>
            <person name="Cullen D."/>
            <person name="Hibbett D.S."/>
            <person name="Grigoriev I.V."/>
        </authorList>
    </citation>
    <scope>NUCLEOTIDE SEQUENCE [LARGE SCALE GENOMIC DNA]</scope>
    <source>
        <strain evidence="5">CBS 339.88</strain>
    </source>
</reference>
<keyword evidence="5" id="KW-1185">Reference proteome</keyword>
<gene>
    <name evidence="4" type="ORF">GALMADRAFT_33842</name>
</gene>
<comment type="function">
    <text evidence="1">Essential component of the TIM23 complex, a complex that mediates the translocation of transit peptide-containing proteins across the mitochondrial inner membrane.</text>
</comment>
<keyword evidence="1" id="KW-0813">Transport</keyword>
<comment type="similarity">
    <text evidence="1">Belongs to the TIM50 family.</text>
</comment>
<proteinExistence type="inferred from homology"/>
<dbReference type="Proteomes" id="UP000027222">
    <property type="component" value="Unassembled WGS sequence"/>
</dbReference>
<keyword evidence="1" id="KW-0496">Mitochondrion</keyword>
<evidence type="ECO:0000256" key="2">
    <source>
        <dbReference type="SAM" id="MobiDB-lite"/>
    </source>
</evidence>
<dbReference type="InterPro" id="IPR050365">
    <property type="entry name" value="TIM50"/>
</dbReference>